<name>A0A1Y3CAJ2_9GAMM</name>
<gene>
    <name evidence="1" type="ORF">B9T28_13995</name>
</gene>
<dbReference type="STRING" id="1977882.B9T28_13995"/>
<dbReference type="PROSITE" id="PS51257">
    <property type="entry name" value="PROKAR_LIPOPROTEIN"/>
    <property type="match status" value="1"/>
</dbReference>
<keyword evidence="2" id="KW-1185">Reference proteome</keyword>
<sequence>MKNKFILPFALTGLVTALSGCGGESAVIHEDPNKGIATSTNGCLPSAEKCQSFVVDYPIEGLNFDCSSDQKNHFITEMVQNVAIGGCGVGDKVNFYIQGSETSKKIALGSVDLSKLNSLKVTGQPTQIGLIDIATGMTGKVPASMSMNDDTFKVMVGLTRIFQAIAVVEDTNLVGDVQPIELSKKFKNDLSKIETSIDVANFLDGSYVNILKPWLDLTPVNETAAQQVAVQLINLSNVNVYTANFLAVSGANVDLGGFFGASPSGKEAIANLYLLTTRQGYTTGYAVQWMGTPITTGEQVISSIARINLLTQVSPNKLNADAQLHWINPLSKRVTEPFKLHSVDNLSDNLEIFQGTLFNGTTIPGTEFMYKRITGDTKPPLDSSVYGKWRQTSAGEQFTGSIDVYKTNPATYLDKRVFQTINTVKTGQQYIFPLYANLVFSFEDKTIPKMKLGIVVDENGDIRTNIGADATSTDLSSTVCSDVNPITYKDTATGVQQYRIGTTGAANYDNSDKSLTLRMILSNPVFGNLDGVLVGLNESLMFLPQTGSGEVPSFTSGGVRMNLQNLIVDKSTAHGINITGWNGQFATEAEWGNMQAISQSIFNTANKDKANQAQLDLAKRASGTINIELPSCYTLKTK</sequence>
<dbReference type="Proteomes" id="UP000242765">
    <property type="component" value="Unassembled WGS sequence"/>
</dbReference>
<evidence type="ECO:0000313" key="2">
    <source>
        <dbReference type="Proteomes" id="UP000242765"/>
    </source>
</evidence>
<dbReference type="RefSeq" id="WP_086204595.1">
    <property type="nucleotide sequence ID" value="NZ_NEGB01000011.1"/>
</dbReference>
<evidence type="ECO:0000313" key="1">
    <source>
        <dbReference type="EMBL" id="OTG62922.1"/>
    </source>
</evidence>
<organism evidence="1 2">
    <name type="scientific">Acinetobacter silvestris</name>
    <dbReference type="NCBI Taxonomy" id="1977882"/>
    <lineage>
        <taxon>Bacteria</taxon>
        <taxon>Pseudomonadati</taxon>
        <taxon>Pseudomonadota</taxon>
        <taxon>Gammaproteobacteria</taxon>
        <taxon>Moraxellales</taxon>
        <taxon>Moraxellaceae</taxon>
        <taxon>Acinetobacter</taxon>
    </lineage>
</organism>
<accession>A0A1Y3CAJ2</accession>
<proteinExistence type="predicted"/>
<dbReference type="EMBL" id="NEGB01000011">
    <property type="protein sequence ID" value="OTG62922.1"/>
    <property type="molecule type" value="Genomic_DNA"/>
</dbReference>
<reference evidence="1 2" key="1">
    <citation type="submission" date="2017-04" db="EMBL/GenBank/DDBJ databases">
        <title>High diversity of culturable Acinetobacter species in natural soil and water ecosystems.</title>
        <authorList>
            <person name="Nemec A."/>
            <person name="Radolfova-Krizova L."/>
        </authorList>
    </citation>
    <scope>NUCLEOTIDE SEQUENCE [LARGE SCALE GENOMIC DNA]</scope>
    <source>
        <strain evidence="1 2">ANC 4999</strain>
    </source>
</reference>
<evidence type="ECO:0008006" key="3">
    <source>
        <dbReference type="Google" id="ProtNLM"/>
    </source>
</evidence>
<dbReference type="OrthoDB" id="6712396at2"/>
<protein>
    <recommendedName>
        <fullName evidence="3">Protein FilF</fullName>
    </recommendedName>
</protein>
<dbReference type="AlphaFoldDB" id="A0A1Y3CAJ2"/>
<comment type="caution">
    <text evidence="1">The sequence shown here is derived from an EMBL/GenBank/DDBJ whole genome shotgun (WGS) entry which is preliminary data.</text>
</comment>